<dbReference type="EMBL" id="JAMQCP010000001">
    <property type="protein sequence ID" value="MDS0252988.1"/>
    <property type="molecule type" value="Genomic_DNA"/>
</dbReference>
<organism evidence="2 3">
    <name type="scientific">Haloarcula argentinensis</name>
    <dbReference type="NCBI Taxonomy" id="43776"/>
    <lineage>
        <taxon>Archaea</taxon>
        <taxon>Methanobacteriati</taxon>
        <taxon>Methanobacteriota</taxon>
        <taxon>Stenosarchaea group</taxon>
        <taxon>Halobacteria</taxon>
        <taxon>Halobacteriales</taxon>
        <taxon>Haloarculaceae</taxon>
        <taxon>Haloarcula</taxon>
    </lineage>
</organism>
<protein>
    <submittedName>
        <fullName evidence="2">Uncharacterized protein</fullName>
    </submittedName>
</protein>
<gene>
    <name evidence="2" type="ORF">NC662_04560</name>
</gene>
<dbReference type="Proteomes" id="UP001248536">
    <property type="component" value="Unassembled WGS sequence"/>
</dbReference>
<name>A0ABU2EXI0_HALAR</name>
<comment type="caution">
    <text evidence="2">The sequence shown here is derived from an EMBL/GenBank/DDBJ whole genome shotgun (WGS) entry which is preliminary data.</text>
</comment>
<dbReference type="RefSeq" id="WP_167321078.1">
    <property type="nucleotide sequence ID" value="NZ_BAABDY010000003.1"/>
</dbReference>
<feature type="compositionally biased region" description="Basic and acidic residues" evidence="1">
    <location>
        <begin position="55"/>
        <end position="72"/>
    </location>
</feature>
<keyword evidence="3" id="KW-1185">Reference proteome</keyword>
<evidence type="ECO:0000313" key="2">
    <source>
        <dbReference type="EMBL" id="MDS0252988.1"/>
    </source>
</evidence>
<evidence type="ECO:0000256" key="1">
    <source>
        <dbReference type="SAM" id="MobiDB-lite"/>
    </source>
</evidence>
<evidence type="ECO:0000313" key="3">
    <source>
        <dbReference type="Proteomes" id="UP001248536"/>
    </source>
</evidence>
<accession>A0ABU2EXI0</accession>
<reference evidence="2 3" key="1">
    <citation type="submission" date="2022-06" db="EMBL/GenBank/DDBJ databases">
        <title>Haloarcula sp. a new haloarchaeum isolate from saline soil.</title>
        <authorList>
            <person name="Strakova D."/>
            <person name="Galisteo C."/>
            <person name="Sanchez-Porro C."/>
            <person name="Ventosa A."/>
        </authorList>
    </citation>
    <scope>NUCLEOTIDE SEQUENCE [LARGE SCALE GENOMIC DNA]</scope>
    <source>
        <strain evidence="2 3">JCM 15760</strain>
    </source>
</reference>
<feature type="region of interest" description="Disordered" evidence="1">
    <location>
        <begin position="47"/>
        <end position="72"/>
    </location>
</feature>
<sequence>MSDPRRHSMGYPEYSPDLTFVVRIAPSKPFGGLTVRLDALVVLASNQRVQSQRRGQREQQDHDEQPGHGRHR</sequence>
<proteinExistence type="predicted"/>